<reference evidence="1 2" key="1">
    <citation type="submission" date="2021-04" db="EMBL/GenBank/DDBJ databases">
        <title>The genome sequence of type strain Ideonella paludis KCTC 32238.</title>
        <authorList>
            <person name="Liu Y."/>
        </authorList>
    </citation>
    <scope>NUCLEOTIDE SEQUENCE [LARGE SCALE GENOMIC DNA]</scope>
    <source>
        <strain evidence="1 2">KCTC 32238</strain>
    </source>
</reference>
<comment type="caution">
    <text evidence="1">The sequence shown here is derived from an EMBL/GenBank/DDBJ whole genome shotgun (WGS) entry which is preliminary data.</text>
</comment>
<gene>
    <name evidence="1" type="ORF">KAK11_19580</name>
</gene>
<dbReference type="RefSeq" id="WP_210811110.1">
    <property type="nucleotide sequence ID" value="NZ_JAGQDG010000008.1"/>
</dbReference>
<dbReference type="Proteomes" id="UP000672097">
    <property type="component" value="Unassembled WGS sequence"/>
</dbReference>
<organism evidence="1 2">
    <name type="scientific">Ideonella paludis</name>
    <dbReference type="NCBI Taxonomy" id="1233411"/>
    <lineage>
        <taxon>Bacteria</taxon>
        <taxon>Pseudomonadati</taxon>
        <taxon>Pseudomonadota</taxon>
        <taxon>Betaproteobacteria</taxon>
        <taxon>Burkholderiales</taxon>
        <taxon>Sphaerotilaceae</taxon>
        <taxon>Ideonella</taxon>
    </lineage>
</organism>
<evidence type="ECO:0000313" key="1">
    <source>
        <dbReference type="EMBL" id="MBQ0937537.1"/>
    </source>
</evidence>
<evidence type="ECO:0000313" key="2">
    <source>
        <dbReference type="Proteomes" id="UP000672097"/>
    </source>
</evidence>
<protein>
    <recommendedName>
        <fullName evidence="3">Cellulose synthase operon C C-terminal domain-containing protein</fullName>
    </recommendedName>
</protein>
<accession>A0ABS5E2C8</accession>
<proteinExistence type="predicted"/>
<name>A0ABS5E2C8_9BURK</name>
<dbReference type="EMBL" id="JAGQDG010000008">
    <property type="protein sequence ID" value="MBQ0937537.1"/>
    <property type="molecule type" value="Genomic_DNA"/>
</dbReference>
<evidence type="ECO:0008006" key="3">
    <source>
        <dbReference type="Google" id="ProtNLM"/>
    </source>
</evidence>
<keyword evidence="2" id="KW-1185">Reference proteome</keyword>
<sequence>MLASPTVIRGVQVGAEAPRLGVVVDVYGPEGWSVGAALDVSVSRSDQARERSGALRFAAPLWRRDGAEIGLSAQLQAFDGLPTSRRWNYLTLGATAQSGPWALSWFVVPSSLAAERTLFAGQAVDLAWQHPLTGVWSLDLSGGWVDVRTARPGRYLHGQIGVVGSLGRAEFRAAWGRTDAAGQRLFGPRAQDGYRLSLAWAL</sequence>